<dbReference type="OrthoDB" id="1739440at2759"/>
<dbReference type="RefSeq" id="XP_043044867.1">
    <property type="nucleotide sequence ID" value="XM_043189327.1"/>
</dbReference>
<evidence type="ECO:0000313" key="6">
    <source>
        <dbReference type="Proteomes" id="UP000812287"/>
    </source>
</evidence>
<dbReference type="GO" id="GO:0005829">
    <property type="term" value="C:cytosol"/>
    <property type="evidence" value="ECO:0007669"/>
    <property type="project" value="TreeGrafter"/>
</dbReference>
<evidence type="ECO:0000256" key="1">
    <source>
        <dbReference type="ARBA" id="ARBA00007867"/>
    </source>
</evidence>
<proteinExistence type="inferred from homology"/>
<comment type="similarity">
    <text evidence="1">Belongs to the spermidine/spermine synthase family.</text>
</comment>
<keyword evidence="3" id="KW-0620">Polyamine biosynthesis</keyword>
<dbReference type="Proteomes" id="UP000812287">
    <property type="component" value="Unassembled WGS sequence"/>
</dbReference>
<dbReference type="Gene3D" id="3.40.50.150">
    <property type="entry name" value="Vaccinia Virus protein VP39"/>
    <property type="match status" value="1"/>
</dbReference>
<protein>
    <submittedName>
        <fullName evidence="5">Spermine synthase</fullName>
    </submittedName>
</protein>
<dbReference type="InterPro" id="IPR029063">
    <property type="entry name" value="SAM-dependent_MTases_sf"/>
</dbReference>
<dbReference type="SUPFAM" id="SSF53335">
    <property type="entry name" value="S-adenosyl-L-methionine-dependent methyltransferases"/>
    <property type="match status" value="1"/>
</dbReference>
<evidence type="ECO:0000256" key="3">
    <source>
        <dbReference type="PROSITE-ProRule" id="PRU00354"/>
    </source>
</evidence>
<name>A0A9P7W2C3_9AGAR</name>
<dbReference type="InterPro" id="IPR037163">
    <property type="entry name" value="Spermidine_synt_N_sf"/>
</dbReference>
<gene>
    <name evidence="5" type="ORF">BT62DRAFT_978175</name>
</gene>
<dbReference type="Pfam" id="PF17284">
    <property type="entry name" value="Spermine_synt_N"/>
    <property type="match status" value="1"/>
</dbReference>
<dbReference type="InterPro" id="IPR030374">
    <property type="entry name" value="PABS"/>
</dbReference>
<organism evidence="5 6">
    <name type="scientific">Guyanagaster necrorhizus</name>
    <dbReference type="NCBI Taxonomy" id="856835"/>
    <lineage>
        <taxon>Eukaryota</taxon>
        <taxon>Fungi</taxon>
        <taxon>Dikarya</taxon>
        <taxon>Basidiomycota</taxon>
        <taxon>Agaricomycotina</taxon>
        <taxon>Agaricomycetes</taxon>
        <taxon>Agaricomycetidae</taxon>
        <taxon>Agaricales</taxon>
        <taxon>Marasmiineae</taxon>
        <taxon>Physalacriaceae</taxon>
        <taxon>Guyanagaster</taxon>
    </lineage>
</organism>
<dbReference type="GO" id="GO:0008295">
    <property type="term" value="P:spermidine biosynthetic process"/>
    <property type="evidence" value="ECO:0007669"/>
    <property type="project" value="TreeGrafter"/>
</dbReference>
<dbReference type="PANTHER" id="PTHR11558">
    <property type="entry name" value="SPERMIDINE/SPERMINE SYNTHASE"/>
    <property type="match status" value="1"/>
</dbReference>
<dbReference type="CDD" id="cd02440">
    <property type="entry name" value="AdoMet_MTases"/>
    <property type="match status" value="1"/>
</dbReference>
<dbReference type="InterPro" id="IPR001045">
    <property type="entry name" value="Spermi_synthase"/>
</dbReference>
<comment type="caution">
    <text evidence="5">The sequence shown here is derived from an EMBL/GenBank/DDBJ whole genome shotgun (WGS) entry which is preliminary data.</text>
</comment>
<dbReference type="InterPro" id="IPR035246">
    <property type="entry name" value="Spermidine_synt_N"/>
</dbReference>
<dbReference type="Gene3D" id="2.30.140.10">
    <property type="entry name" value="Spermidine synthase, tetramerisation domain"/>
    <property type="match status" value="1"/>
</dbReference>
<dbReference type="EMBL" id="MU250525">
    <property type="protein sequence ID" value="KAG7451367.1"/>
    <property type="molecule type" value="Genomic_DNA"/>
</dbReference>
<dbReference type="PANTHER" id="PTHR11558:SF11">
    <property type="entry name" value="SPERMIDINE SYNTHASE"/>
    <property type="match status" value="1"/>
</dbReference>
<feature type="domain" description="PABS" evidence="4">
    <location>
        <begin position="3"/>
        <end position="211"/>
    </location>
</feature>
<dbReference type="GeneID" id="66111624"/>
<evidence type="ECO:0000256" key="2">
    <source>
        <dbReference type="ARBA" id="ARBA00022679"/>
    </source>
</evidence>
<dbReference type="FunFam" id="2.30.140.10:FF:000001">
    <property type="entry name" value="SPE3p Spermidine synthase"/>
    <property type="match status" value="1"/>
</dbReference>
<dbReference type="GO" id="GO:0004766">
    <property type="term" value="F:spermidine synthase activity"/>
    <property type="evidence" value="ECO:0007669"/>
    <property type="project" value="TreeGrafter"/>
</dbReference>
<reference evidence="5" key="1">
    <citation type="submission" date="2020-11" db="EMBL/GenBank/DDBJ databases">
        <title>Adaptations for nitrogen fixation in a non-lichenized fungal sporocarp promotes dispersal by wood-feeding termites.</title>
        <authorList>
            <consortium name="DOE Joint Genome Institute"/>
            <person name="Koch R.A."/>
            <person name="Yoon G."/>
            <person name="Arayal U."/>
            <person name="Lail K."/>
            <person name="Amirebrahimi M."/>
            <person name="Labutti K."/>
            <person name="Lipzen A."/>
            <person name="Riley R."/>
            <person name="Barry K."/>
            <person name="Henrissat B."/>
            <person name="Grigoriev I.V."/>
            <person name="Herr J.R."/>
            <person name="Aime M.C."/>
        </authorList>
    </citation>
    <scope>NUCLEOTIDE SEQUENCE</scope>
    <source>
        <strain evidence="5">MCA 3950</strain>
    </source>
</reference>
<evidence type="ECO:0000313" key="5">
    <source>
        <dbReference type="EMBL" id="KAG7451367.1"/>
    </source>
</evidence>
<dbReference type="PROSITE" id="PS51006">
    <property type="entry name" value="PABS_2"/>
    <property type="match status" value="1"/>
</dbReference>
<sequence length="236" mass="26441">MQDGWFHEMSSQWPGQTMTLKVNRILHVEKSLYQDILVFELETFGNVLVLDGVVECTECDEFSHPNPEKVLVIGGGDGGVQEVLKHNSVTEVVLCDINEVVIRVSKQYLPHMSSLLSSAKVTVFIGDGFKFLAEHDGRCDVIITDSSDPLLHDALAPGGNISTQGECLWLHLPLISQLRSMTLEIFPVSEYAYTTIPTYPSGQRGFIVCFQPLRKLSDTRYYYNAIHTSAFILPEF</sequence>
<dbReference type="AlphaFoldDB" id="A0A9P7W2C3"/>
<dbReference type="HAMAP" id="MF_00198">
    <property type="entry name" value="Spermidine_synth"/>
    <property type="match status" value="1"/>
</dbReference>
<accession>A0A9P7W2C3</accession>
<evidence type="ECO:0000259" key="4">
    <source>
        <dbReference type="PROSITE" id="PS51006"/>
    </source>
</evidence>
<feature type="active site" description="Proton acceptor" evidence="3">
    <location>
        <position position="145"/>
    </location>
</feature>
<dbReference type="Pfam" id="PF01564">
    <property type="entry name" value="Spermine_synth"/>
    <property type="match status" value="1"/>
</dbReference>
<keyword evidence="6" id="KW-1185">Reference proteome</keyword>
<keyword evidence="2 3" id="KW-0808">Transferase</keyword>